<dbReference type="SMART" id="SM00346">
    <property type="entry name" value="HTH_ICLR"/>
    <property type="match status" value="1"/>
</dbReference>
<protein>
    <recommendedName>
        <fullName evidence="6">Glycerol operon regulatory protein</fullName>
    </recommendedName>
</protein>
<dbReference type="Pfam" id="PF09339">
    <property type="entry name" value="HTH_IclR"/>
    <property type="match status" value="1"/>
</dbReference>
<keyword evidence="4" id="KW-0804">Transcription</keyword>
<dbReference type="Gene3D" id="3.30.450.40">
    <property type="match status" value="1"/>
</dbReference>
<feature type="domain" description="IclR-ED" evidence="8">
    <location>
        <begin position="68"/>
        <end position="250"/>
    </location>
</feature>
<keyword evidence="3" id="KW-0238">DNA-binding</keyword>
<gene>
    <name evidence="9" type="ORF">F0L68_01885</name>
</gene>
<keyword evidence="1" id="KW-0319">Glycerol metabolism</keyword>
<evidence type="ECO:0000256" key="5">
    <source>
        <dbReference type="ARBA" id="ARBA00058938"/>
    </source>
</evidence>
<name>A0A5B2XST6_9PSEU</name>
<organism evidence="9 10">
    <name type="scientific">Solihabitans fulvus</name>
    <dbReference type="NCBI Taxonomy" id="1892852"/>
    <lineage>
        <taxon>Bacteria</taxon>
        <taxon>Bacillati</taxon>
        <taxon>Actinomycetota</taxon>
        <taxon>Actinomycetes</taxon>
        <taxon>Pseudonocardiales</taxon>
        <taxon>Pseudonocardiaceae</taxon>
        <taxon>Solihabitans</taxon>
    </lineage>
</organism>
<dbReference type="PANTHER" id="PTHR30136">
    <property type="entry name" value="HELIX-TURN-HELIX TRANSCRIPTIONAL REGULATOR, ICLR FAMILY"/>
    <property type="match status" value="1"/>
</dbReference>
<dbReference type="OrthoDB" id="4474604at2"/>
<evidence type="ECO:0000256" key="4">
    <source>
        <dbReference type="ARBA" id="ARBA00023163"/>
    </source>
</evidence>
<dbReference type="PROSITE" id="PS51078">
    <property type="entry name" value="ICLR_ED"/>
    <property type="match status" value="1"/>
</dbReference>
<reference evidence="9 10" key="1">
    <citation type="submission" date="2019-09" db="EMBL/GenBank/DDBJ databases">
        <title>Goodfellowia gen. nov., a new genus of the Pseudonocardineae related to Actinoalloteichus, containing Goodfellowia coeruleoviolacea gen. nov., comb. nov. gen. nov., comb. nov.</title>
        <authorList>
            <person name="Labeda D."/>
        </authorList>
    </citation>
    <scope>NUCLEOTIDE SEQUENCE [LARGE SCALE GENOMIC DNA]</scope>
    <source>
        <strain evidence="9 10">AN110305</strain>
    </source>
</reference>
<dbReference type="InterPro" id="IPR050707">
    <property type="entry name" value="HTH_MetabolicPath_Reg"/>
</dbReference>
<proteinExistence type="predicted"/>
<keyword evidence="10" id="KW-1185">Reference proteome</keyword>
<dbReference type="PROSITE" id="PS51077">
    <property type="entry name" value="HTH_ICLR"/>
    <property type="match status" value="1"/>
</dbReference>
<dbReference type="InterPro" id="IPR005471">
    <property type="entry name" value="Tscrpt_reg_IclR_N"/>
</dbReference>
<evidence type="ECO:0000256" key="1">
    <source>
        <dbReference type="ARBA" id="ARBA00022798"/>
    </source>
</evidence>
<dbReference type="EMBL" id="VUOB01000002">
    <property type="protein sequence ID" value="KAA2266516.1"/>
    <property type="molecule type" value="Genomic_DNA"/>
</dbReference>
<dbReference type="Proteomes" id="UP000323454">
    <property type="component" value="Unassembled WGS sequence"/>
</dbReference>
<evidence type="ECO:0000256" key="3">
    <source>
        <dbReference type="ARBA" id="ARBA00023125"/>
    </source>
</evidence>
<feature type="domain" description="HTH iclR-type" evidence="7">
    <location>
        <begin position="5"/>
        <end position="67"/>
    </location>
</feature>
<dbReference type="AlphaFoldDB" id="A0A5B2XST6"/>
<dbReference type="InterPro" id="IPR036390">
    <property type="entry name" value="WH_DNA-bd_sf"/>
</dbReference>
<keyword evidence="2" id="KW-0805">Transcription regulation</keyword>
<sequence length="253" mass="27121">MPGLIQSIERAAAVLRLLASGARKMGVGELATALDLPKGTVHGILRTLQHVGFVEQSPDTGKYQLGPALFHIGSSYLDGNELRTRALNWSDSLAGRSRESVRIGTLHEGQVLVVHHVFRPDNSSQVLEVGALLPAHASALGKVLLANDPVGELGEQPLARFTEATVTEPERLAEALEDVRRRGWAADLEELVEGEVSLAAPIRDRRTVTVGAIGVSGPVERLCDSAGEPRTDLVSYVREAARAISRELGAIPW</sequence>
<evidence type="ECO:0000313" key="9">
    <source>
        <dbReference type="EMBL" id="KAA2266516.1"/>
    </source>
</evidence>
<evidence type="ECO:0000259" key="7">
    <source>
        <dbReference type="PROSITE" id="PS51077"/>
    </source>
</evidence>
<comment type="caution">
    <text evidence="9">The sequence shown here is derived from an EMBL/GenBank/DDBJ whole genome shotgun (WGS) entry which is preliminary data.</text>
</comment>
<comment type="function">
    <text evidence="5">May be an activator protein for the gylABX operon.</text>
</comment>
<dbReference type="InterPro" id="IPR014757">
    <property type="entry name" value="Tscrpt_reg_IclR_C"/>
</dbReference>
<evidence type="ECO:0000259" key="8">
    <source>
        <dbReference type="PROSITE" id="PS51078"/>
    </source>
</evidence>
<dbReference type="GO" id="GO:0003700">
    <property type="term" value="F:DNA-binding transcription factor activity"/>
    <property type="evidence" value="ECO:0007669"/>
    <property type="project" value="TreeGrafter"/>
</dbReference>
<evidence type="ECO:0000256" key="2">
    <source>
        <dbReference type="ARBA" id="ARBA00023015"/>
    </source>
</evidence>
<dbReference type="InterPro" id="IPR036388">
    <property type="entry name" value="WH-like_DNA-bd_sf"/>
</dbReference>
<dbReference type="InterPro" id="IPR029016">
    <property type="entry name" value="GAF-like_dom_sf"/>
</dbReference>
<evidence type="ECO:0000256" key="6">
    <source>
        <dbReference type="ARBA" id="ARBA00070406"/>
    </source>
</evidence>
<dbReference type="PANTHER" id="PTHR30136:SF24">
    <property type="entry name" value="HTH-TYPE TRANSCRIPTIONAL REPRESSOR ALLR"/>
    <property type="match status" value="1"/>
</dbReference>
<dbReference type="Pfam" id="PF01614">
    <property type="entry name" value="IclR_C"/>
    <property type="match status" value="1"/>
</dbReference>
<dbReference type="SUPFAM" id="SSF46785">
    <property type="entry name" value="Winged helix' DNA-binding domain"/>
    <property type="match status" value="1"/>
</dbReference>
<dbReference type="SUPFAM" id="SSF55781">
    <property type="entry name" value="GAF domain-like"/>
    <property type="match status" value="1"/>
</dbReference>
<dbReference type="GO" id="GO:0045892">
    <property type="term" value="P:negative regulation of DNA-templated transcription"/>
    <property type="evidence" value="ECO:0007669"/>
    <property type="project" value="TreeGrafter"/>
</dbReference>
<dbReference type="FunFam" id="1.10.10.10:FF:000056">
    <property type="entry name" value="IclR family transcriptional regulator"/>
    <property type="match status" value="1"/>
</dbReference>
<reference evidence="9 10" key="2">
    <citation type="submission" date="2019-09" db="EMBL/GenBank/DDBJ databases">
        <authorList>
            <person name="Jin C."/>
        </authorList>
    </citation>
    <scope>NUCLEOTIDE SEQUENCE [LARGE SCALE GENOMIC DNA]</scope>
    <source>
        <strain evidence="9 10">AN110305</strain>
    </source>
</reference>
<dbReference type="Gene3D" id="1.10.10.10">
    <property type="entry name" value="Winged helix-like DNA-binding domain superfamily/Winged helix DNA-binding domain"/>
    <property type="match status" value="1"/>
</dbReference>
<accession>A0A5B2XST6</accession>
<evidence type="ECO:0000313" key="10">
    <source>
        <dbReference type="Proteomes" id="UP000323454"/>
    </source>
</evidence>
<dbReference type="RefSeq" id="WP_149847623.1">
    <property type="nucleotide sequence ID" value="NZ_VUOB01000002.1"/>
</dbReference>
<dbReference type="GO" id="GO:0006071">
    <property type="term" value="P:glycerol metabolic process"/>
    <property type="evidence" value="ECO:0007669"/>
    <property type="project" value="UniProtKB-KW"/>
</dbReference>
<dbReference type="GO" id="GO:0003677">
    <property type="term" value="F:DNA binding"/>
    <property type="evidence" value="ECO:0007669"/>
    <property type="project" value="UniProtKB-KW"/>
</dbReference>